<accession>A0ABQ8JJH3</accession>
<sequence>MDHLRKIIGNFFTIIIIKLVKWLQYYYINFLLTRIFFQKDEYEKHWIPLTYQRFKYAIFITFNGWLKSKIFISYGYFEEILINTSTGGSSVYLYDMGMFCVGECIFIGLLSKILEYKSGIHDFFQKHLQFDDQQLTSDDTSIFKTILFVIKNLQESLIITITSILLAYFHVEFLITAIQIGTLSIAYCTEFLKLKSKQSLKFLQDNYRPKHFSMIKFTWNHIHREYVNLYQQTALLDKTLSFVLYNMELISKISLITACVFFSRQISMGISNSIIFGSMMMVFVYTSVIYSRLTYLPAAYNHRCCQLLLKLMSKELQYLKQYYSSLKITGIILSVIVIPSLIMIHVLGISIAVWVYFKNGITSTQLILSEILLLSMNFHIEFMITGLVLGILFIAFCTEYLKLRSKQSLKILQGYHCKKQISTIKWNYFHKEYVDIYKQTVLQDKTLSFTLYYLELDSKISTMTACVFYSRQITMGITNSIIFSAMISVFVFITGIYLQLTFLPEYNHQCCQLLLKWMKPRQMIYASIKSNLFLQTMRRNKFGFHCGQLFFITKFKVVELILMNIPLILLWLRIDMNRTIFEIIQSEYYYINFFLTRIFFQKDEYEKHCIPLTYQRFKYAILITFNGWLVITLLIFYIWWKESKIVINYVHFEKILNIQRVDLVFICMICIFCVAECIFIGLLSKVLEYKSGIHDFFQKHLQFDDQQLTSDDFQYLKQYYLLLRITGISFSTIVIPSLSILYFSSISLVVWLYFKNSITLIQLIITITSILLAYFHVEFLITAIQIGTLSIAFGTEFLNLRSKQSLKFLQDNYRPKHFSMIKFTWNHIHREYVNLYQQTALLDKTLSFVLYNMELISKISSITACVFFSRQISFISVLPKKLNIPAINMYPNSKYLRILSKVKTRITYRKSFMDHSQYIFGKLCTIMMIKLAKWLRINEKTTISEIIQSEYPYINFFLTRISFRQDEYETRRISMTFERFKRAIFITLNGWLVIPLLIVYIWSKESKIFMSYTFLEDILNIPRVDLIFICLICIYCIGEYMSIGMLIMVFKYKSALHDFVSKNLYFDDERLTSNDLRYLKQYHSLLKITGIFFFSAMITGVSVLYFSSIILVIWLQYKNKITSNQQISTIILILMAYVHVEFMSTALLIGTLSISFCTQFLKLRSKQSLKFLKANHCSKQVSMIKFTWNFIHREYVDLYKQTSLLDKILSDALYFIEVISKITTMIACIFYSRQITMGLYNSIIFCGMISVFIYSTFLYSRLTYLPAYNNRCYQLLLKWIIKRSMNENKIKKQTFMHATKIKSNLFLQTMRQNKFGFHCGKIFFITKFQVVELLMMNLPLIVFKIFGNLLTIIIIKLAKWLRIDKKKTISEIVQSDLYYFNFFLFRIFIQQDEYEKHCITLTYQRIKYAIYITLNCLWVIIIMSIYLISTENKIIIDLKYIEEGLSIQRADIVIMCIISVFCISECEFIGLLSKVLKYRSGFHDFIHKYLNFNDQRLTSNDIHYLKQYHLSLKITGIIFTVLVIPGLSFVYLCEIGLVVWFYFKNIITSTQLILTTIMLVSSGFHIGFLITSLQISTLSVAFCTEFLKLRSRQSLKFLKSNHCPKRILIRKFQWNSFHREYVNLFQQTALLNKTISFQLYIGELGSKVSSITTCVFYSRQISMGISNTFIFGAMISVFVYITGLYTQLTYLPAYNQQCCRLLLEWIARQSIKNKTKKQRKMIYASIKSNLFTQTMNQNKFGFHCGQIFFITKFKVVELILMNIPLILLFYKKISKN</sequence>
<feature type="transmembrane region" description="Helical" evidence="1">
    <location>
        <begin position="1090"/>
        <end position="1115"/>
    </location>
</feature>
<feature type="transmembrane region" description="Helical" evidence="1">
    <location>
        <begin position="1127"/>
        <end position="1157"/>
    </location>
</feature>
<feature type="transmembrane region" description="Helical" evidence="1">
    <location>
        <begin position="1026"/>
        <end position="1050"/>
    </location>
</feature>
<keyword evidence="1" id="KW-0812">Transmembrane</keyword>
<feature type="transmembrane region" description="Helical" evidence="1">
    <location>
        <begin position="620"/>
        <end position="640"/>
    </location>
</feature>
<dbReference type="Proteomes" id="UP000887458">
    <property type="component" value="Unassembled WGS sequence"/>
</dbReference>
<evidence type="ECO:0000313" key="3">
    <source>
        <dbReference type="Proteomes" id="UP000887458"/>
    </source>
</evidence>
<feature type="transmembrane region" description="Helical" evidence="1">
    <location>
        <begin position="728"/>
        <end position="753"/>
    </location>
</feature>
<evidence type="ECO:0000313" key="2">
    <source>
        <dbReference type="EMBL" id="KAH9422752.1"/>
    </source>
</evidence>
<feature type="transmembrane region" description="Helical" evidence="1">
    <location>
        <begin position="7"/>
        <end position="28"/>
    </location>
</feature>
<feature type="transmembrane region" description="Helical" evidence="1">
    <location>
        <begin position="1452"/>
        <end position="1472"/>
    </location>
</feature>
<name>A0ABQ8JJH3_DERPT</name>
<reference evidence="2 3" key="2">
    <citation type="journal article" date="2022" name="Mol. Biol. Evol.">
        <title>Comparative Genomics Reveals Insights into the Divergent Evolution of Astigmatic Mites and Household Pest Adaptations.</title>
        <authorList>
            <person name="Xiong Q."/>
            <person name="Wan A.T."/>
            <person name="Liu X."/>
            <person name="Fung C.S."/>
            <person name="Xiao X."/>
            <person name="Malainual N."/>
            <person name="Hou J."/>
            <person name="Wang L."/>
            <person name="Wang M."/>
            <person name="Yang K.Y."/>
            <person name="Cui Y."/>
            <person name="Leung E.L."/>
            <person name="Nong W."/>
            <person name="Shin S.K."/>
            <person name="Au S.W."/>
            <person name="Jeong K.Y."/>
            <person name="Chew F.T."/>
            <person name="Hui J.H."/>
            <person name="Leung T.F."/>
            <person name="Tungtrongchitr A."/>
            <person name="Zhong N."/>
            <person name="Liu Z."/>
            <person name="Tsui S.K."/>
        </authorList>
    </citation>
    <scope>NUCLEOTIDE SEQUENCE [LARGE SCALE GENOMIC DNA]</scope>
    <source>
        <strain evidence="2">Derp</strain>
    </source>
</reference>
<feature type="transmembrane region" description="Helical" evidence="1">
    <location>
        <begin position="1747"/>
        <end position="1770"/>
    </location>
</feature>
<keyword evidence="1" id="KW-0472">Membrane</keyword>
<feature type="transmembrane region" description="Helical" evidence="1">
    <location>
        <begin position="1408"/>
        <end position="1428"/>
    </location>
</feature>
<feature type="transmembrane region" description="Helical" evidence="1">
    <location>
        <begin position="661"/>
        <end position="683"/>
    </location>
</feature>
<feature type="transmembrane region" description="Helical" evidence="1">
    <location>
        <begin position="481"/>
        <end position="500"/>
    </location>
</feature>
<gene>
    <name evidence="2" type="ORF">DERP_003433</name>
</gene>
<keyword evidence="1" id="KW-1133">Transmembrane helix</keyword>
<feature type="transmembrane region" description="Helical" evidence="1">
    <location>
        <begin position="173"/>
        <end position="192"/>
    </location>
</feature>
<feature type="transmembrane region" description="Helical" evidence="1">
    <location>
        <begin position="1212"/>
        <end position="1232"/>
    </location>
</feature>
<reference evidence="2 3" key="1">
    <citation type="journal article" date="2018" name="J. Allergy Clin. Immunol.">
        <title>High-quality assembly of Dermatophagoides pteronyssinus genome and transcriptome reveals a wide range of novel allergens.</title>
        <authorList>
            <person name="Liu X.Y."/>
            <person name="Yang K.Y."/>
            <person name="Wang M.Q."/>
            <person name="Kwok J.S."/>
            <person name="Zeng X."/>
            <person name="Yang Z."/>
            <person name="Xiao X.J."/>
            <person name="Lau C.P."/>
            <person name="Li Y."/>
            <person name="Huang Z.M."/>
            <person name="Ba J.G."/>
            <person name="Yim A.K."/>
            <person name="Ouyang C.Y."/>
            <person name="Ngai S.M."/>
            <person name="Chan T.F."/>
            <person name="Leung E.L."/>
            <person name="Liu L."/>
            <person name="Liu Z.G."/>
            <person name="Tsui S.K."/>
        </authorList>
    </citation>
    <scope>NUCLEOTIDE SEQUENCE [LARGE SCALE GENOMIC DNA]</scope>
    <source>
        <strain evidence="2">Derp</strain>
    </source>
</reference>
<feature type="transmembrane region" description="Helical" evidence="1">
    <location>
        <begin position="983"/>
        <end position="1002"/>
    </location>
</feature>
<feature type="transmembrane region" description="Helical" evidence="1">
    <location>
        <begin position="330"/>
        <end position="357"/>
    </location>
</feature>
<feature type="transmembrane region" description="Helical" evidence="1">
    <location>
        <begin position="549"/>
        <end position="572"/>
    </location>
</feature>
<evidence type="ECO:0000256" key="1">
    <source>
        <dbReference type="SAM" id="Phobius"/>
    </source>
</evidence>
<proteinExistence type="predicted"/>
<feature type="transmembrane region" description="Helical" evidence="1">
    <location>
        <begin position="1668"/>
        <end position="1686"/>
    </location>
</feature>
<feature type="transmembrane region" description="Helical" evidence="1">
    <location>
        <begin position="1341"/>
        <end position="1358"/>
    </location>
</feature>
<feature type="transmembrane region" description="Helical" evidence="1">
    <location>
        <begin position="1238"/>
        <end position="1259"/>
    </location>
</feature>
<dbReference type="EMBL" id="NJHN03000036">
    <property type="protein sequence ID" value="KAH9422752.1"/>
    <property type="molecule type" value="Genomic_DNA"/>
</dbReference>
<feature type="transmembrane region" description="Helical" evidence="1">
    <location>
        <begin position="377"/>
        <end position="401"/>
    </location>
</feature>
<keyword evidence="3" id="KW-1185">Reference proteome</keyword>
<feature type="transmembrane region" description="Helical" evidence="1">
    <location>
        <begin position="579"/>
        <end position="600"/>
    </location>
</feature>
<feature type="transmembrane region" description="Helical" evidence="1">
    <location>
        <begin position="269"/>
        <end position="290"/>
    </location>
</feature>
<comment type="caution">
    <text evidence="2">The sequence shown here is derived from an EMBL/GenBank/DDBJ whole genome shotgun (WGS) entry which is preliminary data.</text>
</comment>
<feature type="transmembrane region" description="Helical" evidence="1">
    <location>
        <begin position="242"/>
        <end position="263"/>
    </location>
</feature>
<feature type="transmembrane region" description="Helical" evidence="1">
    <location>
        <begin position="1516"/>
        <end position="1543"/>
    </location>
</feature>
<protein>
    <submittedName>
        <fullName evidence="2">Uncharacterized protein</fullName>
    </submittedName>
</protein>
<organism evidence="2 3">
    <name type="scientific">Dermatophagoides pteronyssinus</name>
    <name type="common">European house dust mite</name>
    <dbReference type="NCBI Taxonomy" id="6956"/>
    <lineage>
        <taxon>Eukaryota</taxon>
        <taxon>Metazoa</taxon>
        <taxon>Ecdysozoa</taxon>
        <taxon>Arthropoda</taxon>
        <taxon>Chelicerata</taxon>
        <taxon>Arachnida</taxon>
        <taxon>Acari</taxon>
        <taxon>Acariformes</taxon>
        <taxon>Sarcoptiformes</taxon>
        <taxon>Astigmata</taxon>
        <taxon>Psoroptidia</taxon>
        <taxon>Analgoidea</taxon>
        <taxon>Pyroglyphidae</taxon>
        <taxon>Dermatophagoidinae</taxon>
        <taxon>Dermatophagoides</taxon>
    </lineage>
</organism>
<feature type="transmembrane region" description="Helical" evidence="1">
    <location>
        <begin position="760"/>
        <end position="777"/>
    </location>
</feature>